<evidence type="ECO:0000256" key="1">
    <source>
        <dbReference type="ARBA" id="ARBA00008361"/>
    </source>
</evidence>
<comment type="similarity">
    <text evidence="1">Belongs to the methyltransferase superfamily.</text>
</comment>
<dbReference type="Proteomes" id="UP001590950">
    <property type="component" value="Unassembled WGS sequence"/>
</dbReference>
<dbReference type="SUPFAM" id="SSF53335">
    <property type="entry name" value="S-adenosyl-L-methionine-dependent methyltransferases"/>
    <property type="match status" value="1"/>
</dbReference>
<name>A0ABR4A074_9LECA</name>
<comment type="caution">
    <text evidence="5">The sequence shown here is derived from an EMBL/GenBank/DDBJ whole genome shotgun (WGS) entry which is preliminary data.</text>
</comment>
<evidence type="ECO:0000313" key="5">
    <source>
        <dbReference type="EMBL" id="KAL2038194.1"/>
    </source>
</evidence>
<accession>A0ABR4A074</accession>
<dbReference type="CDD" id="cd02440">
    <property type="entry name" value="AdoMet_MTases"/>
    <property type="match status" value="1"/>
</dbReference>
<keyword evidence="6" id="KW-1185">Reference proteome</keyword>
<dbReference type="InterPro" id="IPR029063">
    <property type="entry name" value="SAM-dependent_MTases_sf"/>
</dbReference>
<evidence type="ECO:0000256" key="2">
    <source>
        <dbReference type="ARBA" id="ARBA00022603"/>
    </source>
</evidence>
<gene>
    <name evidence="5" type="ORF">N7G274_009142</name>
</gene>
<keyword evidence="2" id="KW-0489">Methyltransferase</keyword>
<dbReference type="Pfam" id="PF08241">
    <property type="entry name" value="Methyltransf_11"/>
    <property type="match status" value="1"/>
</dbReference>
<organism evidence="5 6">
    <name type="scientific">Stereocaulon virgatum</name>
    <dbReference type="NCBI Taxonomy" id="373712"/>
    <lineage>
        <taxon>Eukaryota</taxon>
        <taxon>Fungi</taxon>
        <taxon>Dikarya</taxon>
        <taxon>Ascomycota</taxon>
        <taxon>Pezizomycotina</taxon>
        <taxon>Lecanoromycetes</taxon>
        <taxon>OSLEUM clade</taxon>
        <taxon>Lecanoromycetidae</taxon>
        <taxon>Lecanorales</taxon>
        <taxon>Lecanorineae</taxon>
        <taxon>Stereocaulaceae</taxon>
        <taxon>Stereocaulon</taxon>
    </lineage>
</organism>
<dbReference type="PANTHER" id="PTHR44942:SF4">
    <property type="entry name" value="METHYLTRANSFERASE TYPE 11 DOMAIN-CONTAINING PROTEIN"/>
    <property type="match status" value="1"/>
</dbReference>
<dbReference type="PANTHER" id="PTHR44942">
    <property type="entry name" value="METHYLTRANSF_11 DOMAIN-CONTAINING PROTEIN"/>
    <property type="match status" value="1"/>
</dbReference>
<evidence type="ECO:0000256" key="3">
    <source>
        <dbReference type="ARBA" id="ARBA00022679"/>
    </source>
</evidence>
<keyword evidence="3" id="KW-0808">Transferase</keyword>
<dbReference type="InterPro" id="IPR051052">
    <property type="entry name" value="Diverse_substrate_MTase"/>
</dbReference>
<protein>
    <recommendedName>
        <fullName evidence="4">Methyltransferase type 11 domain-containing protein</fullName>
    </recommendedName>
</protein>
<dbReference type="EMBL" id="JBEFKJ010000034">
    <property type="protein sequence ID" value="KAL2038194.1"/>
    <property type="molecule type" value="Genomic_DNA"/>
</dbReference>
<dbReference type="InterPro" id="IPR013216">
    <property type="entry name" value="Methyltransf_11"/>
</dbReference>
<evidence type="ECO:0000259" key="4">
    <source>
        <dbReference type="Pfam" id="PF08241"/>
    </source>
</evidence>
<proteinExistence type="inferred from homology"/>
<dbReference type="Gene3D" id="3.40.50.150">
    <property type="entry name" value="Vaccinia Virus protein VP39"/>
    <property type="match status" value="1"/>
</dbReference>
<sequence>MATSSAPSAFDGGAESYWRKYIAHRPDYTVSNFYPLIWNYHEKHSNRYALAHDVGTGPGNVAGILAKRFSNVRASDPSKLHLDVAKSWINNPSVTFHQSRAEELVDVVEPHEHGQADLVAAAECIMLMNPERSVTEFAKLLRPGGTVAIWAYGRPIFPDDETQGLYDKISAKAWERVFPSKTLEMENAVKTMKSWLDVVAFPPETWTDVKRIKRNNDRPLNLVSDEHFDHKIKYQSGVGPGDKVEEQVDRNFWMKEGCGIDWVKGFIDVQYPWETTNDETSEQLKPLYEELEIAMGGKGCKVKIAWPVVLLLATKR</sequence>
<feature type="domain" description="Methyltransferase type 11" evidence="4">
    <location>
        <begin position="53"/>
        <end position="149"/>
    </location>
</feature>
<reference evidence="5 6" key="1">
    <citation type="submission" date="2024-09" db="EMBL/GenBank/DDBJ databases">
        <title>Rethinking Asexuality: The Enigmatic Case of Functional Sexual Genes in Lepraria (Stereocaulaceae).</title>
        <authorList>
            <person name="Doellman M."/>
            <person name="Sun Y."/>
            <person name="Barcenas-Pena A."/>
            <person name="Lumbsch H.T."/>
            <person name="Grewe F."/>
        </authorList>
    </citation>
    <scope>NUCLEOTIDE SEQUENCE [LARGE SCALE GENOMIC DNA]</scope>
    <source>
        <strain evidence="5 6">Mercado 3170</strain>
    </source>
</reference>
<evidence type="ECO:0000313" key="6">
    <source>
        <dbReference type="Proteomes" id="UP001590950"/>
    </source>
</evidence>